<evidence type="ECO:0000313" key="2">
    <source>
        <dbReference type="Proteomes" id="UP000285844"/>
    </source>
</evidence>
<reference evidence="1 2" key="1">
    <citation type="submission" date="2018-08" db="EMBL/GenBank/DDBJ databases">
        <title>A genome reference for cultivated species of the human gut microbiota.</title>
        <authorList>
            <person name="Zou Y."/>
            <person name="Xue W."/>
            <person name="Luo G."/>
        </authorList>
    </citation>
    <scope>NUCLEOTIDE SEQUENCE [LARGE SCALE GENOMIC DNA]</scope>
    <source>
        <strain evidence="1 2">AM37-3BH</strain>
    </source>
</reference>
<sequence>MNANNKNYSIRPLTEEERLFSEQHHNLIYRYMRIHELNPEEWYDILIIPYLNAVKKYHEYERLHSLKFEQVFFRTLDNARSNYFRDINREKHCPKGGLFSYDSLLDDGYEEMNFENYLIDPYTNVEKQVVLKELYKEFYNKCTEREAWMNDIKKTELDMLLEGCTLKQILRTTLKMYGGCNDDGLYTWALEEDIKKFRKIFKEIFGI</sequence>
<comment type="caution">
    <text evidence="1">The sequence shown here is derived from an EMBL/GenBank/DDBJ whole genome shotgun (WGS) entry which is preliminary data.</text>
</comment>
<organism evidence="1 2">
    <name type="scientific">Lachnospira eligens</name>
    <dbReference type="NCBI Taxonomy" id="39485"/>
    <lineage>
        <taxon>Bacteria</taxon>
        <taxon>Bacillati</taxon>
        <taxon>Bacillota</taxon>
        <taxon>Clostridia</taxon>
        <taxon>Lachnospirales</taxon>
        <taxon>Lachnospiraceae</taxon>
        <taxon>Lachnospira</taxon>
    </lineage>
</organism>
<proteinExistence type="predicted"/>
<name>A0A413YW15_9FIRM</name>
<dbReference type="RefSeq" id="WP_118008841.1">
    <property type="nucleotide sequence ID" value="NZ_QSBA01000003.1"/>
</dbReference>
<dbReference type="EMBL" id="QSHM01000007">
    <property type="protein sequence ID" value="RHC13239.1"/>
    <property type="molecule type" value="Genomic_DNA"/>
</dbReference>
<protein>
    <recommendedName>
        <fullName evidence="3">Sigma-70 family RNA polymerase sigma factor</fullName>
    </recommendedName>
</protein>
<dbReference type="Proteomes" id="UP000285844">
    <property type="component" value="Unassembled WGS sequence"/>
</dbReference>
<gene>
    <name evidence="1" type="ORF">DW858_07870</name>
</gene>
<evidence type="ECO:0000313" key="1">
    <source>
        <dbReference type="EMBL" id="RHC13239.1"/>
    </source>
</evidence>
<accession>A0A413YW15</accession>
<dbReference type="AlphaFoldDB" id="A0A413YW15"/>
<evidence type="ECO:0008006" key="3">
    <source>
        <dbReference type="Google" id="ProtNLM"/>
    </source>
</evidence>